<evidence type="ECO:0000313" key="1">
    <source>
        <dbReference type="EMBL" id="KAI4383910.1"/>
    </source>
</evidence>
<protein>
    <submittedName>
        <fullName evidence="1">Uncharacterized protein</fullName>
    </submittedName>
</protein>
<accession>A0ACB9RXT8</accession>
<comment type="caution">
    <text evidence="1">The sequence shown here is derived from an EMBL/GenBank/DDBJ whole genome shotgun (WGS) entry which is preliminary data.</text>
</comment>
<proteinExistence type="predicted"/>
<dbReference type="EMBL" id="CM042882">
    <property type="protein sequence ID" value="KAI4383910.1"/>
    <property type="molecule type" value="Genomic_DNA"/>
</dbReference>
<organism evidence="1 2">
    <name type="scientific">Melastoma candidum</name>
    <dbReference type="NCBI Taxonomy" id="119954"/>
    <lineage>
        <taxon>Eukaryota</taxon>
        <taxon>Viridiplantae</taxon>
        <taxon>Streptophyta</taxon>
        <taxon>Embryophyta</taxon>
        <taxon>Tracheophyta</taxon>
        <taxon>Spermatophyta</taxon>
        <taxon>Magnoliopsida</taxon>
        <taxon>eudicotyledons</taxon>
        <taxon>Gunneridae</taxon>
        <taxon>Pentapetalae</taxon>
        <taxon>rosids</taxon>
        <taxon>malvids</taxon>
        <taxon>Myrtales</taxon>
        <taxon>Melastomataceae</taxon>
        <taxon>Melastomatoideae</taxon>
        <taxon>Melastomateae</taxon>
        <taxon>Melastoma</taxon>
    </lineage>
</organism>
<keyword evidence="2" id="KW-1185">Reference proteome</keyword>
<gene>
    <name evidence="1" type="ORF">MLD38_009697</name>
</gene>
<sequence length="105" mass="11946">MEERKRGKKGAGKSLGSVVAEKTLEESEAGMAETGVEAVGVRPGFPHHNLHGLHEQVEPPQRGRQVQRQGSRGERHREQYRQHHLLLPFLFYIGTEEKVQRRMGI</sequence>
<evidence type="ECO:0000313" key="2">
    <source>
        <dbReference type="Proteomes" id="UP001057402"/>
    </source>
</evidence>
<reference evidence="2" key="1">
    <citation type="journal article" date="2023" name="Front. Plant Sci.">
        <title>Chromosomal-level genome assembly of Melastoma candidum provides insights into trichome evolution.</title>
        <authorList>
            <person name="Zhong Y."/>
            <person name="Wu W."/>
            <person name="Sun C."/>
            <person name="Zou P."/>
            <person name="Liu Y."/>
            <person name="Dai S."/>
            <person name="Zhou R."/>
        </authorList>
    </citation>
    <scope>NUCLEOTIDE SEQUENCE [LARGE SCALE GENOMIC DNA]</scope>
</reference>
<name>A0ACB9RXT8_9MYRT</name>
<dbReference type="Proteomes" id="UP001057402">
    <property type="component" value="Chromosome 3"/>
</dbReference>